<dbReference type="EMBL" id="JAULBC010000001">
    <property type="protein sequence ID" value="MEX6686594.1"/>
    <property type="molecule type" value="Genomic_DNA"/>
</dbReference>
<keyword evidence="2" id="KW-1185">Reference proteome</keyword>
<organism evidence="1 2">
    <name type="scientific">Danxiaibacter flavus</name>
    <dbReference type="NCBI Taxonomy" id="3049108"/>
    <lineage>
        <taxon>Bacteria</taxon>
        <taxon>Pseudomonadati</taxon>
        <taxon>Bacteroidota</taxon>
        <taxon>Chitinophagia</taxon>
        <taxon>Chitinophagales</taxon>
        <taxon>Chitinophagaceae</taxon>
        <taxon>Danxiaibacter</taxon>
    </lineage>
</organism>
<proteinExistence type="predicted"/>
<name>A0ABV3ZBI6_9BACT</name>
<accession>A0ABV3ZBI6</accession>
<evidence type="ECO:0000313" key="2">
    <source>
        <dbReference type="Proteomes" id="UP001560573"/>
    </source>
</evidence>
<dbReference type="RefSeq" id="WP_369327990.1">
    <property type="nucleotide sequence ID" value="NZ_JAULBC010000001.1"/>
</dbReference>
<reference evidence="1 2" key="1">
    <citation type="submission" date="2023-07" db="EMBL/GenBank/DDBJ databases">
        <authorList>
            <person name="Lian W.-H."/>
        </authorList>
    </citation>
    <scope>NUCLEOTIDE SEQUENCE [LARGE SCALE GENOMIC DNA]</scope>
    <source>
        <strain evidence="1 2">SYSU DXS3180</strain>
    </source>
</reference>
<evidence type="ECO:0000313" key="1">
    <source>
        <dbReference type="EMBL" id="MEX6686594.1"/>
    </source>
</evidence>
<evidence type="ECO:0008006" key="3">
    <source>
        <dbReference type="Google" id="ProtNLM"/>
    </source>
</evidence>
<gene>
    <name evidence="1" type="ORF">QTN47_03760</name>
</gene>
<sequence>MPSTGKYIDSYKLSNQHQVVTVKIDVIEYKEDGIFYVYSPALDLVGYCNTLSDARRSWDVVLDEYLHFTANNNSLIEDLQKRGWKIKARHAPMPPTFSWLVQKDDNLTEMINKHDYKKKSKPIHLTF</sequence>
<comment type="caution">
    <text evidence="1">The sequence shown here is derived from an EMBL/GenBank/DDBJ whole genome shotgun (WGS) entry which is preliminary data.</text>
</comment>
<dbReference type="Proteomes" id="UP001560573">
    <property type="component" value="Unassembled WGS sequence"/>
</dbReference>
<protein>
    <recommendedName>
        <fullName evidence="3">Phage protein</fullName>
    </recommendedName>
</protein>